<keyword evidence="2" id="KW-0808">Transferase</keyword>
<gene>
    <name evidence="2" type="ORF">C2G38_1995647</name>
</gene>
<dbReference type="InterPro" id="IPR051681">
    <property type="entry name" value="Ser/Thr_Kinases-Pseudokinases"/>
</dbReference>
<dbReference type="STRING" id="44941.A0A397W633"/>
<dbReference type="Gene3D" id="1.10.510.10">
    <property type="entry name" value="Transferase(Phosphotransferase) domain 1"/>
    <property type="match status" value="1"/>
</dbReference>
<dbReference type="InterPro" id="IPR000719">
    <property type="entry name" value="Prot_kinase_dom"/>
</dbReference>
<keyword evidence="2" id="KW-0418">Kinase</keyword>
<dbReference type="EMBL" id="QKWP01000036">
    <property type="protein sequence ID" value="RIB29541.1"/>
    <property type="molecule type" value="Genomic_DNA"/>
</dbReference>
<dbReference type="InterPro" id="IPR011009">
    <property type="entry name" value="Kinase-like_dom_sf"/>
</dbReference>
<dbReference type="GO" id="GO:0005524">
    <property type="term" value="F:ATP binding"/>
    <property type="evidence" value="ECO:0007669"/>
    <property type="project" value="InterPro"/>
</dbReference>
<evidence type="ECO:0000313" key="3">
    <source>
        <dbReference type="Proteomes" id="UP000266673"/>
    </source>
</evidence>
<dbReference type="AlphaFoldDB" id="A0A397W633"/>
<dbReference type="PANTHER" id="PTHR44329">
    <property type="entry name" value="SERINE/THREONINE-PROTEIN KINASE TNNI3K-RELATED"/>
    <property type="match status" value="1"/>
</dbReference>
<name>A0A397W633_9GLOM</name>
<organism evidence="2 3">
    <name type="scientific">Gigaspora rosea</name>
    <dbReference type="NCBI Taxonomy" id="44941"/>
    <lineage>
        <taxon>Eukaryota</taxon>
        <taxon>Fungi</taxon>
        <taxon>Fungi incertae sedis</taxon>
        <taxon>Mucoromycota</taxon>
        <taxon>Glomeromycotina</taxon>
        <taxon>Glomeromycetes</taxon>
        <taxon>Diversisporales</taxon>
        <taxon>Gigasporaceae</taxon>
        <taxon>Gigaspora</taxon>
    </lineage>
</organism>
<comment type="caution">
    <text evidence="2">The sequence shown here is derived from an EMBL/GenBank/DDBJ whole genome shotgun (WGS) entry which is preliminary data.</text>
</comment>
<dbReference type="PRINTS" id="PR00109">
    <property type="entry name" value="TYRKINASE"/>
</dbReference>
<reference evidence="2 3" key="1">
    <citation type="submission" date="2018-06" db="EMBL/GenBank/DDBJ databases">
        <title>Comparative genomics reveals the genomic features of Rhizophagus irregularis, R. cerebriforme, R. diaphanum and Gigaspora rosea, and their symbiotic lifestyle signature.</title>
        <authorList>
            <person name="Morin E."/>
            <person name="San Clemente H."/>
            <person name="Chen E.C.H."/>
            <person name="De La Providencia I."/>
            <person name="Hainaut M."/>
            <person name="Kuo A."/>
            <person name="Kohler A."/>
            <person name="Murat C."/>
            <person name="Tang N."/>
            <person name="Roy S."/>
            <person name="Loubradou J."/>
            <person name="Henrissat B."/>
            <person name="Grigoriev I.V."/>
            <person name="Corradi N."/>
            <person name="Roux C."/>
            <person name="Martin F.M."/>
        </authorList>
    </citation>
    <scope>NUCLEOTIDE SEQUENCE [LARGE SCALE GENOMIC DNA]</scope>
    <source>
        <strain evidence="2 3">DAOM 194757</strain>
    </source>
</reference>
<feature type="domain" description="Protein kinase" evidence="1">
    <location>
        <begin position="1"/>
        <end position="188"/>
    </location>
</feature>
<keyword evidence="3" id="KW-1185">Reference proteome</keyword>
<dbReference type="GO" id="GO:0004674">
    <property type="term" value="F:protein serine/threonine kinase activity"/>
    <property type="evidence" value="ECO:0007669"/>
    <property type="project" value="TreeGrafter"/>
</dbReference>
<dbReference type="InterPro" id="IPR001245">
    <property type="entry name" value="Ser-Thr/Tyr_kinase_cat_dom"/>
</dbReference>
<sequence>MVLQFANNGNLRSYLREHFSELDWTAKIRMAKEISSGVNCLHRENIVHCDLHDGNILVHHGKLMITDFGLSKSLDNSTKSIAGGTCSFSDPQYIKNPFLYERNKSSDIYSLGVLFWELSSGVPPFKDMVNQTKIALHVINGGRETLINGTPIDFMNIYRDAWNSDPSLRPDIAKIRDRLTNMQMDPVYHSETTGE</sequence>
<dbReference type="SUPFAM" id="SSF56112">
    <property type="entry name" value="Protein kinase-like (PK-like)"/>
    <property type="match status" value="1"/>
</dbReference>
<dbReference type="PROSITE" id="PS50011">
    <property type="entry name" value="PROTEIN_KINASE_DOM"/>
    <property type="match status" value="1"/>
</dbReference>
<proteinExistence type="predicted"/>
<accession>A0A397W633</accession>
<evidence type="ECO:0000259" key="1">
    <source>
        <dbReference type="PROSITE" id="PS50011"/>
    </source>
</evidence>
<protein>
    <submittedName>
        <fullName evidence="2">Kinase-like domain-containing protein</fullName>
    </submittedName>
</protein>
<dbReference type="OrthoDB" id="6718656at2759"/>
<dbReference type="Pfam" id="PF07714">
    <property type="entry name" value="PK_Tyr_Ser-Thr"/>
    <property type="match status" value="1"/>
</dbReference>
<dbReference type="Proteomes" id="UP000266673">
    <property type="component" value="Unassembled WGS sequence"/>
</dbReference>
<evidence type="ECO:0000313" key="2">
    <source>
        <dbReference type="EMBL" id="RIB29541.1"/>
    </source>
</evidence>